<dbReference type="Gene3D" id="2.40.330.10">
    <property type="entry name" value="DNA-binding pseudobarrel domain"/>
    <property type="match status" value="2"/>
</dbReference>
<dbReference type="Proteomes" id="UP000823775">
    <property type="component" value="Unassembled WGS sequence"/>
</dbReference>
<evidence type="ECO:0000256" key="5">
    <source>
        <dbReference type="ARBA" id="ARBA00023242"/>
    </source>
</evidence>
<feature type="region of interest" description="Disordered" evidence="6">
    <location>
        <begin position="60"/>
        <end position="103"/>
    </location>
</feature>
<dbReference type="SMART" id="SM01019">
    <property type="entry name" value="B3"/>
    <property type="match status" value="2"/>
</dbReference>
<evidence type="ECO:0000256" key="1">
    <source>
        <dbReference type="ARBA" id="ARBA00004123"/>
    </source>
</evidence>
<protein>
    <recommendedName>
        <fullName evidence="7">TF-B3 domain-containing protein</fullName>
    </recommendedName>
</protein>
<organism evidence="8 9">
    <name type="scientific">Datura stramonium</name>
    <name type="common">Jimsonweed</name>
    <name type="synonym">Common thornapple</name>
    <dbReference type="NCBI Taxonomy" id="4076"/>
    <lineage>
        <taxon>Eukaryota</taxon>
        <taxon>Viridiplantae</taxon>
        <taxon>Streptophyta</taxon>
        <taxon>Embryophyta</taxon>
        <taxon>Tracheophyta</taxon>
        <taxon>Spermatophyta</taxon>
        <taxon>Magnoliopsida</taxon>
        <taxon>eudicotyledons</taxon>
        <taxon>Gunneridae</taxon>
        <taxon>Pentapetalae</taxon>
        <taxon>asterids</taxon>
        <taxon>lamiids</taxon>
        <taxon>Solanales</taxon>
        <taxon>Solanaceae</taxon>
        <taxon>Solanoideae</taxon>
        <taxon>Datureae</taxon>
        <taxon>Datura</taxon>
    </lineage>
</organism>
<dbReference type="InterPro" id="IPR039218">
    <property type="entry name" value="REM_fam"/>
</dbReference>
<feature type="compositionally biased region" description="Low complexity" evidence="6">
    <location>
        <begin position="66"/>
        <end position="75"/>
    </location>
</feature>
<evidence type="ECO:0000313" key="8">
    <source>
        <dbReference type="EMBL" id="MCD7446395.1"/>
    </source>
</evidence>
<keyword evidence="3" id="KW-0238">DNA-binding</keyword>
<evidence type="ECO:0000256" key="2">
    <source>
        <dbReference type="ARBA" id="ARBA00023015"/>
    </source>
</evidence>
<dbReference type="Pfam" id="PF02362">
    <property type="entry name" value="B3"/>
    <property type="match status" value="2"/>
</dbReference>
<dbReference type="EMBL" id="JACEIK010000013">
    <property type="protein sequence ID" value="MCD7446395.1"/>
    <property type="molecule type" value="Genomic_DNA"/>
</dbReference>
<dbReference type="InterPro" id="IPR015300">
    <property type="entry name" value="DNA-bd_pseudobarrel_sf"/>
</dbReference>
<comment type="subcellular location">
    <subcellularLocation>
        <location evidence="1">Nucleus</location>
    </subcellularLocation>
</comment>
<dbReference type="PANTHER" id="PTHR31674:SF84">
    <property type="entry name" value="B3 DOMAIN-CONTAINING PROTEIN REM17-LIKE"/>
    <property type="match status" value="1"/>
</dbReference>
<dbReference type="PANTHER" id="PTHR31674">
    <property type="entry name" value="B3 DOMAIN-CONTAINING PROTEIN REM-LIKE 3-RELATED"/>
    <property type="match status" value="1"/>
</dbReference>
<evidence type="ECO:0000259" key="7">
    <source>
        <dbReference type="PROSITE" id="PS50863"/>
    </source>
</evidence>
<evidence type="ECO:0000256" key="3">
    <source>
        <dbReference type="ARBA" id="ARBA00023125"/>
    </source>
</evidence>
<feature type="domain" description="TF-B3" evidence="7">
    <location>
        <begin position="114"/>
        <end position="209"/>
    </location>
</feature>
<keyword evidence="4" id="KW-0804">Transcription</keyword>
<gene>
    <name evidence="8" type="ORF">HAX54_006003</name>
</gene>
<reference evidence="8 9" key="1">
    <citation type="journal article" date="2021" name="BMC Genomics">
        <title>Datura genome reveals duplications of psychoactive alkaloid biosynthetic genes and high mutation rate following tissue culture.</title>
        <authorList>
            <person name="Rajewski A."/>
            <person name="Carter-House D."/>
            <person name="Stajich J."/>
            <person name="Litt A."/>
        </authorList>
    </citation>
    <scope>NUCLEOTIDE SEQUENCE [LARGE SCALE GENOMIC DNA]</scope>
    <source>
        <strain evidence="8">AR-01</strain>
    </source>
</reference>
<feature type="domain" description="TF-B3" evidence="7">
    <location>
        <begin position="1"/>
        <end position="57"/>
    </location>
</feature>
<dbReference type="InterPro" id="IPR003340">
    <property type="entry name" value="B3_DNA-bd"/>
</dbReference>
<keyword evidence="9" id="KW-1185">Reference proteome</keyword>
<dbReference type="PROSITE" id="PS50863">
    <property type="entry name" value="B3"/>
    <property type="match status" value="2"/>
</dbReference>
<comment type="caution">
    <text evidence="8">The sequence shown here is derived from an EMBL/GenBank/DDBJ whole genome shotgun (WGS) entry which is preliminary data.</text>
</comment>
<sequence>MTTSLTADKKWRVKLNGRRFEAGWAEFVEQYNLKLENILVFKHEGDMEFEVSIFDVNESEGEYEEQQQQKTQNVEVTTSKKFESKDKPDHNIKSSSKTSPHTESAIHKPFGYSHFVCTVRPYCLTTDILCIPKKFAFENGLFNFEKRDLIVRDERQRSWNVTLRSYGNCVNLKGGWKKIRDANCLKEGDQIMFEVVVGGDKPIWKFHGKISEEDAAFNRLIEQEYSVVKKNKKQ</sequence>
<name>A0ABS8RHX2_DATST</name>
<dbReference type="CDD" id="cd10017">
    <property type="entry name" value="B3_DNA"/>
    <property type="match status" value="2"/>
</dbReference>
<evidence type="ECO:0000256" key="4">
    <source>
        <dbReference type="ARBA" id="ARBA00023163"/>
    </source>
</evidence>
<feature type="compositionally biased region" description="Basic and acidic residues" evidence="6">
    <location>
        <begin position="78"/>
        <end position="92"/>
    </location>
</feature>
<evidence type="ECO:0000313" key="9">
    <source>
        <dbReference type="Proteomes" id="UP000823775"/>
    </source>
</evidence>
<accession>A0ABS8RHX2</accession>
<proteinExistence type="predicted"/>
<keyword evidence="5" id="KW-0539">Nucleus</keyword>
<keyword evidence="2" id="KW-0805">Transcription regulation</keyword>
<evidence type="ECO:0000256" key="6">
    <source>
        <dbReference type="SAM" id="MobiDB-lite"/>
    </source>
</evidence>
<feature type="compositionally biased region" description="Polar residues" evidence="6">
    <location>
        <begin position="93"/>
        <end position="102"/>
    </location>
</feature>
<dbReference type="SUPFAM" id="SSF101936">
    <property type="entry name" value="DNA-binding pseudobarrel domain"/>
    <property type="match status" value="2"/>
</dbReference>